<dbReference type="Proteomes" id="UP000653343">
    <property type="component" value="Unassembled WGS sequence"/>
</dbReference>
<feature type="transmembrane region" description="Helical" evidence="7">
    <location>
        <begin position="350"/>
        <end position="371"/>
    </location>
</feature>
<accession>A0ABQ2Y4J7</accession>
<evidence type="ECO:0000256" key="2">
    <source>
        <dbReference type="ARBA" id="ARBA00022448"/>
    </source>
</evidence>
<feature type="transmembrane region" description="Helical" evidence="7">
    <location>
        <begin position="377"/>
        <end position="396"/>
    </location>
</feature>
<feature type="transmembrane region" description="Helical" evidence="7">
    <location>
        <begin position="152"/>
        <end position="174"/>
    </location>
</feature>
<dbReference type="InterPro" id="IPR020846">
    <property type="entry name" value="MFS_dom"/>
</dbReference>
<evidence type="ECO:0000256" key="7">
    <source>
        <dbReference type="SAM" id="Phobius"/>
    </source>
</evidence>
<evidence type="ECO:0000256" key="3">
    <source>
        <dbReference type="ARBA" id="ARBA00022475"/>
    </source>
</evidence>
<feature type="transmembrane region" description="Helical" evidence="7">
    <location>
        <begin position="180"/>
        <end position="201"/>
    </location>
</feature>
<evidence type="ECO:0000256" key="6">
    <source>
        <dbReference type="ARBA" id="ARBA00023136"/>
    </source>
</evidence>
<dbReference type="PANTHER" id="PTHR23517">
    <property type="entry name" value="RESISTANCE PROTEIN MDTM, PUTATIVE-RELATED-RELATED"/>
    <property type="match status" value="1"/>
</dbReference>
<protein>
    <submittedName>
        <fullName evidence="9">MFS transporter</fullName>
    </submittedName>
</protein>
<comment type="caution">
    <text evidence="9">The sequence shown here is derived from an EMBL/GenBank/DDBJ whole genome shotgun (WGS) entry which is preliminary data.</text>
</comment>
<feature type="transmembrane region" description="Helical" evidence="7">
    <location>
        <begin position="95"/>
        <end position="114"/>
    </location>
</feature>
<feature type="domain" description="Major facilitator superfamily (MFS) profile" evidence="8">
    <location>
        <begin position="27"/>
        <end position="403"/>
    </location>
</feature>
<evidence type="ECO:0000256" key="1">
    <source>
        <dbReference type="ARBA" id="ARBA00004651"/>
    </source>
</evidence>
<keyword evidence="10" id="KW-1185">Reference proteome</keyword>
<sequence>MSFATNLKDTPEPVASATGMTRQEVRASSALASVFALRMLGLFMLSPVFALYARGLEGGDNAVMVGLALGMFSLVQAFFQIPFGMASDRFGRKPVILTGLALFVAGALICAFAHSLVWIMIGRGIQGLGAISAAITALVADSTREQHRTKAMAMIGGSIGLTFALAMVLSPVMYQSMGMVAMFVLIAVLGAGAMALVKWVVPDVEAVKSERVPFRTVLMLPELMRLNAGVFVLHFAQMAMFVVLPAALVHVADIPVASHWKIYLPVMLVSFVAMLPAIFVGEKYGKMKPVFLGAIALLLVSQIGFWLGMQHALLLITFLFVFFIAFNTLEASQPSLVSRLAPPAAKGAALGVYNTMQALGIAAGAASGGLLTQYVSAQAVFALCAGLTLIWLIIAASMPEIARRSKPAAQA</sequence>
<evidence type="ECO:0000256" key="4">
    <source>
        <dbReference type="ARBA" id="ARBA00022692"/>
    </source>
</evidence>
<proteinExistence type="predicted"/>
<dbReference type="InterPro" id="IPR011701">
    <property type="entry name" value="MFS"/>
</dbReference>
<dbReference type="SUPFAM" id="SSF103473">
    <property type="entry name" value="MFS general substrate transporter"/>
    <property type="match status" value="1"/>
</dbReference>
<gene>
    <name evidence="9" type="ORF">GCM10010946_34380</name>
</gene>
<keyword evidence="2" id="KW-0813">Transport</keyword>
<dbReference type="InterPro" id="IPR050171">
    <property type="entry name" value="MFS_Transporters"/>
</dbReference>
<feature type="transmembrane region" description="Helical" evidence="7">
    <location>
        <begin position="120"/>
        <end position="140"/>
    </location>
</feature>
<dbReference type="PANTHER" id="PTHR23517:SF2">
    <property type="entry name" value="MULTIDRUG RESISTANCE PROTEIN MDTH"/>
    <property type="match status" value="1"/>
</dbReference>
<keyword evidence="3" id="KW-1003">Cell membrane</keyword>
<evidence type="ECO:0000313" key="9">
    <source>
        <dbReference type="EMBL" id="GGX52795.1"/>
    </source>
</evidence>
<feature type="transmembrane region" description="Helical" evidence="7">
    <location>
        <begin position="313"/>
        <end position="329"/>
    </location>
</feature>
<dbReference type="PROSITE" id="PS50850">
    <property type="entry name" value="MFS"/>
    <property type="match status" value="1"/>
</dbReference>
<dbReference type="CDD" id="cd17472">
    <property type="entry name" value="MFS_YajR_like"/>
    <property type="match status" value="1"/>
</dbReference>
<dbReference type="Pfam" id="PF07690">
    <property type="entry name" value="MFS_1"/>
    <property type="match status" value="1"/>
</dbReference>
<dbReference type="EMBL" id="BMYU01000011">
    <property type="protein sequence ID" value="GGX52795.1"/>
    <property type="molecule type" value="Genomic_DNA"/>
</dbReference>
<evidence type="ECO:0000259" key="8">
    <source>
        <dbReference type="PROSITE" id="PS50850"/>
    </source>
</evidence>
<keyword evidence="5 7" id="KW-1133">Transmembrane helix</keyword>
<feature type="transmembrane region" description="Helical" evidence="7">
    <location>
        <begin position="30"/>
        <end position="50"/>
    </location>
</feature>
<organism evidence="9 10">
    <name type="scientific">Undibacterium squillarum</name>
    <dbReference type="NCBI Taxonomy" id="1131567"/>
    <lineage>
        <taxon>Bacteria</taxon>
        <taxon>Pseudomonadati</taxon>
        <taxon>Pseudomonadota</taxon>
        <taxon>Betaproteobacteria</taxon>
        <taxon>Burkholderiales</taxon>
        <taxon>Oxalobacteraceae</taxon>
        <taxon>Undibacterium</taxon>
    </lineage>
</organism>
<keyword evidence="4 7" id="KW-0812">Transmembrane</keyword>
<dbReference type="RefSeq" id="WP_229793241.1">
    <property type="nucleotide sequence ID" value="NZ_BMYU01000011.1"/>
</dbReference>
<comment type="subcellular location">
    <subcellularLocation>
        <location evidence="1">Cell membrane</location>
        <topology evidence="1">Multi-pass membrane protein</topology>
    </subcellularLocation>
</comment>
<dbReference type="Gene3D" id="1.20.1250.20">
    <property type="entry name" value="MFS general substrate transporter like domains"/>
    <property type="match status" value="1"/>
</dbReference>
<feature type="transmembrane region" description="Helical" evidence="7">
    <location>
        <begin position="62"/>
        <end position="83"/>
    </location>
</feature>
<evidence type="ECO:0000256" key="5">
    <source>
        <dbReference type="ARBA" id="ARBA00022989"/>
    </source>
</evidence>
<feature type="transmembrane region" description="Helical" evidence="7">
    <location>
        <begin position="228"/>
        <end position="250"/>
    </location>
</feature>
<feature type="transmembrane region" description="Helical" evidence="7">
    <location>
        <begin position="290"/>
        <end position="307"/>
    </location>
</feature>
<reference evidence="10" key="1">
    <citation type="journal article" date="2019" name="Int. J. Syst. Evol. Microbiol.">
        <title>The Global Catalogue of Microorganisms (GCM) 10K type strain sequencing project: providing services to taxonomists for standard genome sequencing and annotation.</title>
        <authorList>
            <consortium name="The Broad Institute Genomics Platform"/>
            <consortium name="The Broad Institute Genome Sequencing Center for Infectious Disease"/>
            <person name="Wu L."/>
            <person name="Ma J."/>
        </authorList>
    </citation>
    <scope>NUCLEOTIDE SEQUENCE [LARGE SCALE GENOMIC DNA]</scope>
    <source>
        <strain evidence="10">KCTC 23917</strain>
    </source>
</reference>
<name>A0ABQ2Y4J7_9BURK</name>
<feature type="transmembrane region" description="Helical" evidence="7">
    <location>
        <begin position="262"/>
        <end position="281"/>
    </location>
</feature>
<keyword evidence="6 7" id="KW-0472">Membrane</keyword>
<dbReference type="InterPro" id="IPR036259">
    <property type="entry name" value="MFS_trans_sf"/>
</dbReference>
<evidence type="ECO:0000313" key="10">
    <source>
        <dbReference type="Proteomes" id="UP000653343"/>
    </source>
</evidence>